<feature type="domain" description="DUF6993" evidence="2">
    <location>
        <begin position="90"/>
        <end position="169"/>
    </location>
</feature>
<evidence type="ECO:0000256" key="1">
    <source>
        <dbReference type="SAM" id="MobiDB-lite"/>
    </source>
</evidence>
<reference evidence="4" key="1">
    <citation type="journal article" date="2019" name="Int. J. Syst. Evol. Microbiol.">
        <title>The Global Catalogue of Microorganisms (GCM) 10K type strain sequencing project: providing services to taxonomists for standard genome sequencing and annotation.</title>
        <authorList>
            <consortium name="The Broad Institute Genomics Platform"/>
            <consortium name="The Broad Institute Genome Sequencing Center for Infectious Disease"/>
            <person name="Wu L."/>
            <person name="Ma J."/>
        </authorList>
    </citation>
    <scope>NUCLEOTIDE SEQUENCE [LARGE SCALE GENOMIC DNA]</scope>
    <source>
        <strain evidence="4">CGMCC 1.10698</strain>
    </source>
</reference>
<proteinExistence type="predicted"/>
<evidence type="ECO:0000259" key="2">
    <source>
        <dbReference type="Pfam" id="PF22504"/>
    </source>
</evidence>
<evidence type="ECO:0000313" key="3">
    <source>
        <dbReference type="EMBL" id="MFC4265719.1"/>
    </source>
</evidence>
<comment type="caution">
    <text evidence="3">The sequence shown here is derived from an EMBL/GenBank/DDBJ whole genome shotgun (WGS) entry which is preliminary data.</text>
</comment>
<dbReference type="Pfam" id="PF22504">
    <property type="entry name" value="DUF6993"/>
    <property type="match status" value="1"/>
</dbReference>
<accession>A0ABV8QZS4</accession>
<name>A0ABV8QZS4_9MICC</name>
<dbReference type="RefSeq" id="WP_230067483.1">
    <property type="nucleotide sequence ID" value="NZ_BAABLL010000004.1"/>
</dbReference>
<protein>
    <submittedName>
        <fullName evidence="3">DUF6993 domain-containing protein</fullName>
    </submittedName>
</protein>
<keyword evidence="4" id="KW-1185">Reference proteome</keyword>
<gene>
    <name evidence="3" type="ORF">ACFOW9_08900</name>
</gene>
<evidence type="ECO:0000313" key="4">
    <source>
        <dbReference type="Proteomes" id="UP001595773"/>
    </source>
</evidence>
<sequence>MPGPLSGRRLPKRQAGLRQAFAALGLAAALVTTGCSSVAPSQNGAPSGGASTGTSVDSGAAASTGAAEPTQPPSEAEVLAAKVQTSLDNLGRTAKAPTRDQMKAAMLEAGAAQQTLELSIDKTPTGLAVDAIEAASVIANQCIIGQVRSGVASVVVLPVLASGRCFVGDQH</sequence>
<dbReference type="Proteomes" id="UP001595773">
    <property type="component" value="Unassembled WGS sequence"/>
</dbReference>
<dbReference type="InterPro" id="IPR054262">
    <property type="entry name" value="DUF6993"/>
</dbReference>
<feature type="region of interest" description="Disordered" evidence="1">
    <location>
        <begin position="38"/>
        <end position="76"/>
    </location>
</feature>
<dbReference type="EMBL" id="JBHSCQ010000010">
    <property type="protein sequence ID" value="MFC4265719.1"/>
    <property type="molecule type" value="Genomic_DNA"/>
</dbReference>
<organism evidence="3 4">
    <name type="scientific">Arthrobacter cryoconiti</name>
    <dbReference type="NCBI Taxonomy" id="748907"/>
    <lineage>
        <taxon>Bacteria</taxon>
        <taxon>Bacillati</taxon>
        <taxon>Actinomycetota</taxon>
        <taxon>Actinomycetes</taxon>
        <taxon>Micrococcales</taxon>
        <taxon>Micrococcaceae</taxon>
        <taxon>Arthrobacter</taxon>
    </lineage>
</organism>